<comment type="caution">
    <text evidence="1">The sequence shown here is derived from an EMBL/GenBank/DDBJ whole genome shotgun (WGS) entry which is preliminary data.</text>
</comment>
<reference evidence="1" key="1">
    <citation type="submission" date="2024-12" db="EMBL/GenBank/DDBJ databases">
        <authorList>
            <person name="Wu N."/>
        </authorList>
    </citation>
    <scope>NUCLEOTIDE SEQUENCE</scope>
    <source>
        <strain evidence="1">P15</strain>
    </source>
</reference>
<protein>
    <submittedName>
        <fullName evidence="1">Uncharacterized protein</fullName>
    </submittedName>
</protein>
<evidence type="ECO:0000313" key="2">
    <source>
        <dbReference type="Proteomes" id="UP001631969"/>
    </source>
</evidence>
<evidence type="ECO:0000313" key="1">
    <source>
        <dbReference type="EMBL" id="MFM9332470.1"/>
    </source>
</evidence>
<keyword evidence="2" id="KW-1185">Reference proteome</keyword>
<name>A0ACC7P848_9BACL</name>
<organism evidence="1 2">
    <name type="scientific">Paenibacillus mesotrionivorans</name>
    <dbReference type="NCBI Taxonomy" id="3160968"/>
    <lineage>
        <taxon>Bacteria</taxon>
        <taxon>Bacillati</taxon>
        <taxon>Bacillota</taxon>
        <taxon>Bacilli</taxon>
        <taxon>Bacillales</taxon>
        <taxon>Paenibacillaceae</taxon>
        <taxon>Paenibacillus</taxon>
    </lineage>
</organism>
<feature type="non-terminal residue" evidence="1">
    <location>
        <position position="1"/>
    </location>
</feature>
<dbReference type="EMBL" id="JBJURJ010000033">
    <property type="protein sequence ID" value="MFM9332470.1"/>
    <property type="molecule type" value="Genomic_DNA"/>
</dbReference>
<accession>A0ACC7P848</accession>
<proteinExistence type="predicted"/>
<dbReference type="Proteomes" id="UP001631969">
    <property type="component" value="Unassembled WGS sequence"/>
</dbReference>
<gene>
    <name evidence="1" type="ORF">ACI1P1_29670</name>
</gene>
<sequence length="125" mass="13987">NGWWSLSILTYDSSNLEGCPLFTFIIARTEKGGRTEDITLLRFVTKTVAIVKKTGANEVAWGPLEPESSASANSATIAYEVRVEGWIKKSAYITRNGNGSPFTWWRKNCMNESLLLFRANPQKNP</sequence>